<accession>A0A5C3LC40</accession>
<evidence type="ECO:0000313" key="2">
    <source>
        <dbReference type="EMBL" id="TFK25888.1"/>
    </source>
</evidence>
<dbReference type="Proteomes" id="UP000307440">
    <property type="component" value="Unassembled WGS sequence"/>
</dbReference>
<feature type="region of interest" description="Disordered" evidence="1">
    <location>
        <begin position="174"/>
        <end position="226"/>
    </location>
</feature>
<protein>
    <submittedName>
        <fullName evidence="2">Uncharacterized protein</fullName>
    </submittedName>
</protein>
<feature type="region of interest" description="Disordered" evidence="1">
    <location>
        <begin position="30"/>
        <end position="49"/>
    </location>
</feature>
<feature type="compositionally biased region" description="Low complexity" evidence="1">
    <location>
        <begin position="204"/>
        <end position="215"/>
    </location>
</feature>
<dbReference type="EMBL" id="ML210181">
    <property type="protein sequence ID" value="TFK25888.1"/>
    <property type="molecule type" value="Genomic_DNA"/>
</dbReference>
<evidence type="ECO:0000313" key="3">
    <source>
        <dbReference type="Proteomes" id="UP000307440"/>
    </source>
</evidence>
<dbReference type="AlphaFoldDB" id="A0A5C3LC40"/>
<evidence type="ECO:0000256" key="1">
    <source>
        <dbReference type="SAM" id="MobiDB-lite"/>
    </source>
</evidence>
<name>A0A5C3LC40_COPMA</name>
<organism evidence="2 3">
    <name type="scientific">Coprinopsis marcescibilis</name>
    <name type="common">Agaric fungus</name>
    <name type="synonym">Psathyrella marcescibilis</name>
    <dbReference type="NCBI Taxonomy" id="230819"/>
    <lineage>
        <taxon>Eukaryota</taxon>
        <taxon>Fungi</taxon>
        <taxon>Dikarya</taxon>
        <taxon>Basidiomycota</taxon>
        <taxon>Agaricomycotina</taxon>
        <taxon>Agaricomycetes</taxon>
        <taxon>Agaricomycetidae</taxon>
        <taxon>Agaricales</taxon>
        <taxon>Agaricineae</taxon>
        <taxon>Psathyrellaceae</taxon>
        <taxon>Coprinopsis</taxon>
    </lineage>
</organism>
<keyword evidence="3" id="KW-1185">Reference proteome</keyword>
<sequence>MSPINASSVSRLSPRERVTLATHVGTMALHQRQLTSSPSKRTTPAGGGLFAASDRARKLNRSLATILNTPETVNLVSCQQAVSSPQDQAPAPSYAPPVIAAERDVFDVGNHHPQTPAALGSPGKIASGGRTMRLRRIRQARNAYTPGSPSFKCSASLASGLSFLERLRRIRDGPSVEEQPLPSLAAIKAADPSSPKDEAPSVIEVSDSSSSAVSDEATEGDSDFRASSEISWQSEDFEDFITTSDVAWVAGSEAYADFKEKEQERAGGVEVGDDEDHEEVMGDAEDEDDAFSDEAEGGVDRQETDLEEDGLPFAPASSPRISARLRGEIYRIKVPVSPRALRGIRAHDPEFPERTRLGQFLDLVNAGKGISIRQTRELLRQCIECNKYLFSESLGNHHCDTKIKLVTRSPTFSLMDALYNSATPIGLTKKQLLKLLVKCGECDHVMLAENLTSILHTCRRR</sequence>
<gene>
    <name evidence="2" type="ORF">FA15DRAFT_703338</name>
</gene>
<reference evidence="2 3" key="1">
    <citation type="journal article" date="2019" name="Nat. Ecol. Evol.">
        <title>Megaphylogeny resolves global patterns of mushroom evolution.</title>
        <authorList>
            <person name="Varga T."/>
            <person name="Krizsan K."/>
            <person name="Foldi C."/>
            <person name="Dima B."/>
            <person name="Sanchez-Garcia M."/>
            <person name="Sanchez-Ramirez S."/>
            <person name="Szollosi G.J."/>
            <person name="Szarkandi J.G."/>
            <person name="Papp V."/>
            <person name="Albert L."/>
            <person name="Andreopoulos W."/>
            <person name="Angelini C."/>
            <person name="Antonin V."/>
            <person name="Barry K.W."/>
            <person name="Bougher N.L."/>
            <person name="Buchanan P."/>
            <person name="Buyck B."/>
            <person name="Bense V."/>
            <person name="Catcheside P."/>
            <person name="Chovatia M."/>
            <person name="Cooper J."/>
            <person name="Damon W."/>
            <person name="Desjardin D."/>
            <person name="Finy P."/>
            <person name="Geml J."/>
            <person name="Haridas S."/>
            <person name="Hughes K."/>
            <person name="Justo A."/>
            <person name="Karasinski D."/>
            <person name="Kautmanova I."/>
            <person name="Kiss B."/>
            <person name="Kocsube S."/>
            <person name="Kotiranta H."/>
            <person name="LaButti K.M."/>
            <person name="Lechner B.E."/>
            <person name="Liimatainen K."/>
            <person name="Lipzen A."/>
            <person name="Lukacs Z."/>
            <person name="Mihaltcheva S."/>
            <person name="Morgado L.N."/>
            <person name="Niskanen T."/>
            <person name="Noordeloos M.E."/>
            <person name="Ohm R.A."/>
            <person name="Ortiz-Santana B."/>
            <person name="Ovrebo C."/>
            <person name="Racz N."/>
            <person name="Riley R."/>
            <person name="Savchenko A."/>
            <person name="Shiryaev A."/>
            <person name="Soop K."/>
            <person name="Spirin V."/>
            <person name="Szebenyi C."/>
            <person name="Tomsovsky M."/>
            <person name="Tulloss R.E."/>
            <person name="Uehling J."/>
            <person name="Grigoriev I.V."/>
            <person name="Vagvolgyi C."/>
            <person name="Papp T."/>
            <person name="Martin F.M."/>
            <person name="Miettinen O."/>
            <person name="Hibbett D.S."/>
            <person name="Nagy L.G."/>
        </authorList>
    </citation>
    <scope>NUCLEOTIDE SEQUENCE [LARGE SCALE GENOMIC DNA]</scope>
    <source>
        <strain evidence="2 3">CBS 121175</strain>
    </source>
</reference>
<feature type="compositionally biased region" description="Acidic residues" evidence="1">
    <location>
        <begin position="271"/>
        <end position="297"/>
    </location>
</feature>
<feature type="compositionally biased region" description="Polar residues" evidence="1">
    <location>
        <begin position="32"/>
        <end position="42"/>
    </location>
</feature>
<proteinExistence type="predicted"/>
<feature type="region of interest" description="Disordered" evidence="1">
    <location>
        <begin position="259"/>
        <end position="318"/>
    </location>
</feature>